<keyword evidence="3" id="KW-1185">Reference proteome</keyword>
<gene>
    <name evidence="2" type="ORF">F5891DRAFT_1190649</name>
</gene>
<comment type="caution">
    <text evidence="2">The sequence shown here is derived from an EMBL/GenBank/DDBJ whole genome shotgun (WGS) entry which is preliminary data.</text>
</comment>
<dbReference type="Pfam" id="PF01693">
    <property type="entry name" value="Cauli_VI"/>
    <property type="match status" value="1"/>
</dbReference>
<reference evidence="2" key="1">
    <citation type="journal article" date="2020" name="New Phytol.">
        <title>Comparative genomics reveals dynamic genome evolution in host specialist ectomycorrhizal fungi.</title>
        <authorList>
            <person name="Lofgren L.A."/>
            <person name="Nguyen N.H."/>
            <person name="Vilgalys R."/>
            <person name="Ruytinx J."/>
            <person name="Liao H.L."/>
            <person name="Branco S."/>
            <person name="Kuo A."/>
            <person name="LaButti K."/>
            <person name="Lipzen A."/>
            <person name="Andreopoulos W."/>
            <person name="Pangilinan J."/>
            <person name="Riley R."/>
            <person name="Hundley H."/>
            <person name="Na H."/>
            <person name="Barry K."/>
            <person name="Grigoriev I.V."/>
            <person name="Stajich J.E."/>
            <person name="Kennedy P.G."/>
        </authorList>
    </citation>
    <scope>NUCLEOTIDE SEQUENCE</scope>
    <source>
        <strain evidence="2">FC203</strain>
    </source>
</reference>
<protein>
    <recommendedName>
        <fullName evidence="1">Ribonuclease H1 N-terminal domain-containing protein</fullName>
    </recommendedName>
</protein>
<dbReference type="InterPro" id="IPR011320">
    <property type="entry name" value="RNase_H1_N"/>
</dbReference>
<organism evidence="2 3">
    <name type="scientific">Suillus fuscotomentosus</name>
    <dbReference type="NCBI Taxonomy" id="1912939"/>
    <lineage>
        <taxon>Eukaryota</taxon>
        <taxon>Fungi</taxon>
        <taxon>Dikarya</taxon>
        <taxon>Basidiomycota</taxon>
        <taxon>Agaricomycotina</taxon>
        <taxon>Agaricomycetes</taxon>
        <taxon>Agaricomycetidae</taxon>
        <taxon>Boletales</taxon>
        <taxon>Suillineae</taxon>
        <taxon>Suillaceae</taxon>
        <taxon>Suillus</taxon>
    </lineage>
</organism>
<evidence type="ECO:0000313" key="2">
    <source>
        <dbReference type="EMBL" id="KAG1898574.1"/>
    </source>
</evidence>
<dbReference type="Proteomes" id="UP001195769">
    <property type="component" value="Unassembled WGS sequence"/>
</dbReference>
<evidence type="ECO:0000259" key="1">
    <source>
        <dbReference type="Pfam" id="PF01693"/>
    </source>
</evidence>
<dbReference type="AlphaFoldDB" id="A0AAD4HK99"/>
<evidence type="ECO:0000313" key="3">
    <source>
        <dbReference type="Proteomes" id="UP001195769"/>
    </source>
</evidence>
<name>A0AAD4HK99_9AGAM</name>
<dbReference type="RefSeq" id="XP_041224150.1">
    <property type="nucleotide sequence ID" value="XM_041367342.1"/>
</dbReference>
<dbReference type="Gene3D" id="3.40.970.10">
    <property type="entry name" value="Ribonuclease H1, N-terminal domain"/>
    <property type="match status" value="1"/>
</dbReference>
<dbReference type="EMBL" id="JABBWK010000038">
    <property type="protein sequence ID" value="KAG1898574.1"/>
    <property type="molecule type" value="Genomic_DNA"/>
</dbReference>
<proteinExistence type="predicted"/>
<dbReference type="InterPro" id="IPR037056">
    <property type="entry name" value="RNase_H1_N_sf"/>
</dbReference>
<sequence>MANHNRLDREGQTILDAVIQLLSSSMLSPDDAHNLIRVVVDSTELQSPSTLETPQPPAPHPTTQIHLATSPIVTPASTSQTPVPTAQTKSPTPLVVQTLQPPVSLPVLSSSILPTTTTTFNGEERRQQQYNGFTFDIPSADANGPFYLVNRGRRVGVFDTWPCTSPHVIGVKTSSYSRARSLDDGISRIMDAIDLGEAVWLP</sequence>
<accession>A0AAD4HK99</accession>
<feature type="domain" description="Ribonuclease H1 N-terminal" evidence="1">
    <location>
        <begin position="145"/>
        <end position="177"/>
    </location>
</feature>
<dbReference type="GeneID" id="64661640"/>